<gene>
    <name evidence="1" type="ORF">LFA_1350</name>
</gene>
<organism evidence="1 2">
    <name type="scientific">Legionella fallonii LLAP-10</name>
    <dbReference type="NCBI Taxonomy" id="1212491"/>
    <lineage>
        <taxon>Bacteria</taxon>
        <taxon>Pseudomonadati</taxon>
        <taxon>Pseudomonadota</taxon>
        <taxon>Gammaproteobacteria</taxon>
        <taxon>Legionellales</taxon>
        <taxon>Legionellaceae</taxon>
        <taxon>Legionella</taxon>
    </lineage>
</organism>
<protein>
    <submittedName>
        <fullName evidence="1">Uncharacterized protein</fullName>
    </submittedName>
</protein>
<sequence length="71" mass="8159">MVVAESNHLVAYNMFGKLKKPLYSIKRNWSPTATLYSSIIEAKFINNTLYVKYLEGKNFEEKSEVISLANI</sequence>
<name>A0A098G2U1_9GAMM</name>
<accession>A0A098G2U1</accession>
<dbReference type="RefSeq" id="WP_045095387.1">
    <property type="nucleotide sequence ID" value="NZ_LN614827.1"/>
</dbReference>
<evidence type="ECO:0000313" key="1">
    <source>
        <dbReference type="EMBL" id="CEG56773.1"/>
    </source>
</evidence>
<dbReference type="AlphaFoldDB" id="A0A098G2U1"/>
<evidence type="ECO:0000313" key="2">
    <source>
        <dbReference type="Proteomes" id="UP000032430"/>
    </source>
</evidence>
<dbReference type="STRING" id="1212491.LFA_1350"/>
<dbReference type="KEGG" id="lfa:LFA_1350"/>
<dbReference type="EMBL" id="LN614827">
    <property type="protein sequence ID" value="CEG56773.1"/>
    <property type="molecule type" value="Genomic_DNA"/>
</dbReference>
<dbReference type="HOGENOM" id="CLU_2735029_0_0_6"/>
<proteinExistence type="predicted"/>
<keyword evidence="2" id="KW-1185">Reference proteome</keyword>
<dbReference type="Proteomes" id="UP000032430">
    <property type="component" value="Chromosome I"/>
</dbReference>
<reference evidence="2" key="1">
    <citation type="submission" date="2014-09" db="EMBL/GenBank/DDBJ databases">
        <authorList>
            <person name="Gomez-Valero L."/>
        </authorList>
    </citation>
    <scope>NUCLEOTIDE SEQUENCE [LARGE SCALE GENOMIC DNA]</scope>
    <source>
        <strain evidence="2">ATCC700992</strain>
    </source>
</reference>